<dbReference type="PANTHER" id="PTHR43289">
    <property type="entry name" value="MITOGEN-ACTIVATED PROTEIN KINASE KINASE KINASE 20-RELATED"/>
    <property type="match status" value="1"/>
</dbReference>
<dbReference type="InterPro" id="IPR008271">
    <property type="entry name" value="Ser/Thr_kinase_AS"/>
</dbReference>
<evidence type="ECO:0000256" key="4">
    <source>
        <dbReference type="ARBA" id="ARBA00022840"/>
    </source>
</evidence>
<keyword evidence="7" id="KW-0472">Membrane</keyword>
<feature type="binding site" evidence="5">
    <location>
        <position position="54"/>
    </location>
    <ligand>
        <name>ATP</name>
        <dbReference type="ChEBI" id="CHEBI:30616"/>
    </ligand>
</feature>
<evidence type="ECO:0000256" key="3">
    <source>
        <dbReference type="ARBA" id="ARBA00022777"/>
    </source>
</evidence>
<reference evidence="10" key="1">
    <citation type="submission" date="2018-12" db="EMBL/GenBank/DDBJ databases">
        <title>Tengunoibacter tsumagoiensis gen. nov., sp. nov., Dictyobacter kobayashii sp. nov., D. alpinus sp. nov., and D. joshuensis sp. nov. and description of Dictyobacteraceae fam. nov. within the order Ktedonobacterales isolated from Tengu-no-mugimeshi.</title>
        <authorList>
            <person name="Wang C.M."/>
            <person name="Zheng Y."/>
            <person name="Sakai Y."/>
            <person name="Toyoda A."/>
            <person name="Minakuchi Y."/>
            <person name="Abe K."/>
            <person name="Yokota A."/>
            <person name="Yabe S."/>
        </authorList>
    </citation>
    <scope>NUCLEOTIDE SEQUENCE [LARGE SCALE GENOMIC DNA]</scope>
    <source>
        <strain evidence="10">Uno11</strain>
    </source>
</reference>
<feature type="domain" description="Protein kinase" evidence="8">
    <location>
        <begin position="18"/>
        <end position="284"/>
    </location>
</feature>
<dbReference type="SUPFAM" id="SSF56112">
    <property type="entry name" value="Protein kinase-like (PK-like)"/>
    <property type="match status" value="1"/>
</dbReference>
<dbReference type="PROSITE" id="PS50011">
    <property type="entry name" value="PROTEIN_KINASE_DOM"/>
    <property type="match status" value="1"/>
</dbReference>
<feature type="region of interest" description="Disordered" evidence="6">
    <location>
        <begin position="287"/>
        <end position="311"/>
    </location>
</feature>
<name>A0A402AKV3_9CHLR</name>
<dbReference type="Gene3D" id="1.10.510.10">
    <property type="entry name" value="Transferase(Phosphotransferase) domain 1"/>
    <property type="match status" value="1"/>
</dbReference>
<dbReference type="PROSITE" id="PS00108">
    <property type="entry name" value="PROTEIN_KINASE_ST"/>
    <property type="match status" value="1"/>
</dbReference>
<keyword evidence="7" id="KW-1133">Transmembrane helix</keyword>
<evidence type="ECO:0000259" key="8">
    <source>
        <dbReference type="PROSITE" id="PS50011"/>
    </source>
</evidence>
<dbReference type="Pfam" id="PF00069">
    <property type="entry name" value="Pkinase"/>
    <property type="match status" value="1"/>
</dbReference>
<dbReference type="SMART" id="SM00220">
    <property type="entry name" value="S_TKc"/>
    <property type="match status" value="1"/>
</dbReference>
<dbReference type="OrthoDB" id="9801841at2"/>
<evidence type="ECO:0000256" key="2">
    <source>
        <dbReference type="ARBA" id="ARBA00022741"/>
    </source>
</evidence>
<dbReference type="EMBL" id="BIFS01000001">
    <property type="protein sequence ID" value="GCE19751.1"/>
    <property type="molecule type" value="Genomic_DNA"/>
</dbReference>
<keyword evidence="1" id="KW-0808">Transferase</keyword>
<dbReference type="PROSITE" id="PS00107">
    <property type="entry name" value="PROTEIN_KINASE_ATP"/>
    <property type="match status" value="1"/>
</dbReference>
<gene>
    <name evidence="9" type="ORF">KDK_35510</name>
</gene>
<dbReference type="Gene3D" id="3.30.200.20">
    <property type="entry name" value="Phosphorylase Kinase, domain 1"/>
    <property type="match status" value="1"/>
</dbReference>
<dbReference type="InterPro" id="IPR017441">
    <property type="entry name" value="Protein_kinase_ATP_BS"/>
</dbReference>
<evidence type="ECO:0000313" key="10">
    <source>
        <dbReference type="Proteomes" id="UP000287188"/>
    </source>
</evidence>
<keyword evidence="4 5" id="KW-0067">ATP-binding</keyword>
<evidence type="ECO:0000256" key="1">
    <source>
        <dbReference type="ARBA" id="ARBA00022679"/>
    </source>
</evidence>
<feature type="transmembrane region" description="Helical" evidence="7">
    <location>
        <begin position="320"/>
        <end position="339"/>
    </location>
</feature>
<dbReference type="Proteomes" id="UP000287188">
    <property type="component" value="Unassembled WGS sequence"/>
</dbReference>
<dbReference type="InterPro" id="IPR011009">
    <property type="entry name" value="Kinase-like_dom_sf"/>
</dbReference>
<dbReference type="AlphaFoldDB" id="A0A402AKV3"/>
<dbReference type="PANTHER" id="PTHR43289:SF34">
    <property type="entry name" value="SERINE_THREONINE-PROTEIN KINASE YBDM-RELATED"/>
    <property type="match status" value="1"/>
</dbReference>
<keyword evidence="10" id="KW-1185">Reference proteome</keyword>
<comment type="caution">
    <text evidence="9">The sequence shown here is derived from an EMBL/GenBank/DDBJ whole genome shotgun (WGS) entry which is preliminary data.</text>
</comment>
<proteinExistence type="predicted"/>
<organism evidence="9 10">
    <name type="scientific">Dictyobacter kobayashii</name>
    <dbReference type="NCBI Taxonomy" id="2014872"/>
    <lineage>
        <taxon>Bacteria</taxon>
        <taxon>Bacillati</taxon>
        <taxon>Chloroflexota</taxon>
        <taxon>Ktedonobacteria</taxon>
        <taxon>Ktedonobacterales</taxon>
        <taxon>Dictyobacteraceae</taxon>
        <taxon>Dictyobacter</taxon>
    </lineage>
</organism>
<evidence type="ECO:0000256" key="5">
    <source>
        <dbReference type="PROSITE-ProRule" id="PRU10141"/>
    </source>
</evidence>
<dbReference type="GO" id="GO:0004674">
    <property type="term" value="F:protein serine/threonine kinase activity"/>
    <property type="evidence" value="ECO:0007669"/>
    <property type="project" value="TreeGrafter"/>
</dbReference>
<dbReference type="CDD" id="cd14014">
    <property type="entry name" value="STKc_PknB_like"/>
    <property type="match status" value="1"/>
</dbReference>
<dbReference type="RefSeq" id="WP_126551571.1">
    <property type="nucleotide sequence ID" value="NZ_BIFS01000001.1"/>
</dbReference>
<evidence type="ECO:0000313" key="9">
    <source>
        <dbReference type="EMBL" id="GCE19751.1"/>
    </source>
</evidence>
<sequence>MISSSRPLETGTLIRDRYKVESVLGSGGSSIVYLVRDLARTEETLTEDNYFALKELLTTSKQEQFHFAFEGRVLKRLQHPALPRVYEVYGAKKQQASFLVLEYIAGCNLEILRRQQVNQRFALAEVMKFMQPIIEATTYLHHQRPPIIHRDIKPANIIIKTQEQRAVLIDFGIAKEYEADATTIAMRHCTPGYGSPEQYGNLSTDERTDIYALGATFYSLLTGIVPVDAFQRATTIVSKRIDPLKPAHELVAEIPLHISQAIERAMEIGTEQRFAKVEDFWAALQKAPEQEQKNQSRQNAPDVTQTARKTGQRRQLRTRLIVLVAAMLLFGTTLGASLIHNTLQHPQPTHTSSIPRSQQTRLPLPGATAAERYPHISTAYKGTLSNLATQTRGSMSLTNIQQQQQRLSGHFSGLNRTGDFTGVLDASNHILLTIPGSAQQPPLFFEGIVRSDGNLVGDYCNQDQAGQCLGNYGVWSLAPA</sequence>
<keyword evidence="7" id="KW-0812">Transmembrane</keyword>
<keyword evidence="2 5" id="KW-0547">Nucleotide-binding</keyword>
<dbReference type="InterPro" id="IPR000719">
    <property type="entry name" value="Prot_kinase_dom"/>
</dbReference>
<accession>A0A402AKV3</accession>
<feature type="compositionally biased region" description="Polar residues" evidence="6">
    <location>
        <begin position="295"/>
        <end position="309"/>
    </location>
</feature>
<dbReference type="GO" id="GO:0005524">
    <property type="term" value="F:ATP binding"/>
    <property type="evidence" value="ECO:0007669"/>
    <property type="project" value="UniProtKB-UniRule"/>
</dbReference>
<keyword evidence="3" id="KW-0418">Kinase</keyword>
<protein>
    <recommendedName>
        <fullName evidence="8">Protein kinase domain-containing protein</fullName>
    </recommendedName>
</protein>
<evidence type="ECO:0000256" key="7">
    <source>
        <dbReference type="SAM" id="Phobius"/>
    </source>
</evidence>
<evidence type="ECO:0000256" key="6">
    <source>
        <dbReference type="SAM" id="MobiDB-lite"/>
    </source>
</evidence>